<sequence>MNWKQVFAAAAVASALAGGASPASAQMAEGVAAVVNDHVISTFDVRQRANLLITSAGLQSTPEMQQRARAQALRDLIDERLQILETATYEIAVTPQEIDSRLNDIARSNNTDLAGFTQQLAQAGISPTTLRTQIEADIAWNRLIAGLYGTRVRVSDVEVRETQERIAANATRPQYQISEIFLPAESDAEFNEMEQGALRLLQEMQRGAPFPAVARQFSRAPSAVAGGDVGWIASTDLAPELQPIADRLETGQVSLPVRTPTGVYIIAMRDRRAGADPGASSTISLRQVSAPTARQSAVERLQRRGGCSDLDSQVAGIEGGVVVDLGEARETDLSPAIRARVNGVAAGSASPVVVDGETANTIFVCGRQTGGGAVPAREEIESRLREQELALLSERYLRNLRREATIITRQ</sequence>
<keyword evidence="3" id="KW-0574">Periplasm</keyword>
<keyword evidence="13" id="KW-1185">Reference proteome</keyword>
<name>A0A6I6MN23_9CAUL</name>
<dbReference type="PROSITE" id="PS50198">
    <property type="entry name" value="PPIC_PPIASE_2"/>
    <property type="match status" value="1"/>
</dbReference>
<dbReference type="InterPro" id="IPR027304">
    <property type="entry name" value="Trigger_fact/SurA_dom_sf"/>
</dbReference>
<evidence type="ECO:0000256" key="2">
    <source>
        <dbReference type="ARBA" id="ARBA00022729"/>
    </source>
</evidence>
<dbReference type="SUPFAM" id="SSF109998">
    <property type="entry name" value="Triger factor/SurA peptide-binding domain-like"/>
    <property type="match status" value="1"/>
</dbReference>
<evidence type="ECO:0000256" key="7">
    <source>
        <dbReference type="ARBA" id="ARBA00030642"/>
    </source>
</evidence>
<dbReference type="SUPFAM" id="SSF54534">
    <property type="entry name" value="FKBP-like"/>
    <property type="match status" value="1"/>
</dbReference>
<dbReference type="InterPro" id="IPR050280">
    <property type="entry name" value="OMP_Chaperone_SurA"/>
</dbReference>
<reference evidence="13" key="1">
    <citation type="submission" date="2019-12" db="EMBL/GenBank/DDBJ databases">
        <title>Complete genome of Terracaulis silvestris 0127_4.</title>
        <authorList>
            <person name="Vieira S."/>
            <person name="Riedel T."/>
            <person name="Sproer C."/>
            <person name="Pascual J."/>
            <person name="Boedeker C."/>
            <person name="Overmann J."/>
        </authorList>
    </citation>
    <scope>NUCLEOTIDE SEQUENCE [LARGE SCALE GENOMIC DNA]</scope>
    <source>
        <strain evidence="13">0127_4</strain>
    </source>
</reference>
<dbReference type="EMBL" id="CP047045">
    <property type="protein sequence ID" value="QGZ95461.1"/>
    <property type="molecule type" value="Genomic_DNA"/>
</dbReference>
<evidence type="ECO:0000256" key="5">
    <source>
        <dbReference type="ARBA" id="ARBA00023186"/>
    </source>
</evidence>
<evidence type="ECO:0000313" key="13">
    <source>
        <dbReference type="Proteomes" id="UP000431269"/>
    </source>
</evidence>
<evidence type="ECO:0000313" key="12">
    <source>
        <dbReference type="EMBL" id="QGZ95461.1"/>
    </source>
</evidence>
<accession>A0A6I6MN23</accession>
<evidence type="ECO:0000256" key="9">
    <source>
        <dbReference type="PROSITE-ProRule" id="PRU00278"/>
    </source>
</evidence>
<keyword evidence="2 10" id="KW-0732">Signal</keyword>
<keyword evidence="6 9" id="KW-0413">Isomerase</keyword>
<dbReference type="RefSeq" id="WP_158766320.1">
    <property type="nucleotide sequence ID" value="NZ_CP047045.1"/>
</dbReference>
<dbReference type="KEGG" id="tsv:DSM104635_02310"/>
<dbReference type="InterPro" id="IPR000297">
    <property type="entry name" value="PPIase_PpiC"/>
</dbReference>
<dbReference type="InterPro" id="IPR015391">
    <property type="entry name" value="SurA_N"/>
</dbReference>
<keyword evidence="4 9" id="KW-0697">Rotamase</keyword>
<feature type="domain" description="PpiC" evidence="11">
    <location>
        <begin position="172"/>
        <end position="270"/>
    </location>
</feature>
<proteinExistence type="predicted"/>
<gene>
    <name evidence="12" type="primary">surA</name>
    <name evidence="12" type="ORF">DSM104635_02310</name>
</gene>
<evidence type="ECO:0000259" key="11">
    <source>
        <dbReference type="PROSITE" id="PS50198"/>
    </source>
</evidence>
<feature type="chain" id="PRO_5026317798" description="Parvulin-like PPIase" evidence="10">
    <location>
        <begin position="26"/>
        <end position="410"/>
    </location>
</feature>
<evidence type="ECO:0000256" key="10">
    <source>
        <dbReference type="SAM" id="SignalP"/>
    </source>
</evidence>
<dbReference type="Gene3D" id="3.10.50.40">
    <property type="match status" value="1"/>
</dbReference>
<organism evidence="12 13">
    <name type="scientific">Terricaulis silvestris</name>
    <dbReference type="NCBI Taxonomy" id="2686094"/>
    <lineage>
        <taxon>Bacteria</taxon>
        <taxon>Pseudomonadati</taxon>
        <taxon>Pseudomonadota</taxon>
        <taxon>Alphaproteobacteria</taxon>
        <taxon>Caulobacterales</taxon>
        <taxon>Caulobacteraceae</taxon>
        <taxon>Terricaulis</taxon>
    </lineage>
</organism>
<dbReference type="Gene3D" id="1.10.4030.10">
    <property type="entry name" value="Porin chaperone SurA, peptide-binding domain"/>
    <property type="match status" value="1"/>
</dbReference>
<dbReference type="InterPro" id="IPR046357">
    <property type="entry name" value="PPIase_dom_sf"/>
</dbReference>
<evidence type="ECO:0000256" key="6">
    <source>
        <dbReference type="ARBA" id="ARBA00023235"/>
    </source>
</evidence>
<protein>
    <recommendedName>
        <fullName evidence="1">Parvulin-like PPIase</fullName>
    </recommendedName>
    <alternativeName>
        <fullName evidence="7">Peptidyl-prolyl cis-trans isomerase plp</fullName>
    </alternativeName>
    <alternativeName>
        <fullName evidence="8">Rotamase plp</fullName>
    </alternativeName>
</protein>
<evidence type="ECO:0000256" key="4">
    <source>
        <dbReference type="ARBA" id="ARBA00023110"/>
    </source>
</evidence>
<dbReference type="PANTHER" id="PTHR47637:SF1">
    <property type="entry name" value="CHAPERONE SURA"/>
    <property type="match status" value="1"/>
</dbReference>
<dbReference type="Pfam" id="PF09312">
    <property type="entry name" value="SurA_N"/>
    <property type="match status" value="1"/>
</dbReference>
<keyword evidence="5" id="KW-0143">Chaperone</keyword>
<evidence type="ECO:0000256" key="3">
    <source>
        <dbReference type="ARBA" id="ARBA00022764"/>
    </source>
</evidence>
<dbReference type="Pfam" id="PF00639">
    <property type="entry name" value="Rotamase"/>
    <property type="match status" value="1"/>
</dbReference>
<dbReference type="Proteomes" id="UP000431269">
    <property type="component" value="Chromosome"/>
</dbReference>
<dbReference type="GO" id="GO:0003755">
    <property type="term" value="F:peptidyl-prolyl cis-trans isomerase activity"/>
    <property type="evidence" value="ECO:0007669"/>
    <property type="project" value="UniProtKB-KW"/>
</dbReference>
<evidence type="ECO:0000256" key="8">
    <source>
        <dbReference type="ARBA" id="ARBA00031484"/>
    </source>
</evidence>
<dbReference type="PANTHER" id="PTHR47637">
    <property type="entry name" value="CHAPERONE SURA"/>
    <property type="match status" value="1"/>
</dbReference>
<feature type="signal peptide" evidence="10">
    <location>
        <begin position="1"/>
        <end position="25"/>
    </location>
</feature>
<dbReference type="AlphaFoldDB" id="A0A6I6MN23"/>
<evidence type="ECO:0000256" key="1">
    <source>
        <dbReference type="ARBA" id="ARBA00018370"/>
    </source>
</evidence>